<organism evidence="2 3">
    <name type="scientific">Paracoccus siganidrum</name>
    <dbReference type="NCBI Taxonomy" id="1276757"/>
    <lineage>
        <taxon>Bacteria</taxon>
        <taxon>Pseudomonadati</taxon>
        <taxon>Pseudomonadota</taxon>
        <taxon>Alphaproteobacteria</taxon>
        <taxon>Rhodobacterales</taxon>
        <taxon>Paracoccaceae</taxon>
        <taxon>Paracoccus</taxon>
    </lineage>
</organism>
<name>A0A419A4W3_9RHOB</name>
<gene>
    <name evidence="2" type="ORF">D3P05_14370</name>
</gene>
<proteinExistence type="predicted"/>
<evidence type="ECO:0000313" key="2">
    <source>
        <dbReference type="EMBL" id="RJL10142.1"/>
    </source>
</evidence>
<comment type="caution">
    <text evidence="2">The sequence shown here is derived from an EMBL/GenBank/DDBJ whole genome shotgun (WGS) entry which is preliminary data.</text>
</comment>
<dbReference type="Proteomes" id="UP000283587">
    <property type="component" value="Unassembled WGS sequence"/>
</dbReference>
<dbReference type="RefSeq" id="WP_147393105.1">
    <property type="nucleotide sequence ID" value="NZ_QNRC01000040.1"/>
</dbReference>
<accession>A0A419A4W3</accession>
<feature type="region of interest" description="Disordered" evidence="1">
    <location>
        <begin position="1"/>
        <end position="24"/>
    </location>
</feature>
<evidence type="ECO:0000313" key="3">
    <source>
        <dbReference type="Proteomes" id="UP000283587"/>
    </source>
</evidence>
<dbReference type="AlphaFoldDB" id="A0A419A4W3"/>
<reference evidence="3" key="1">
    <citation type="submission" date="2018-09" db="EMBL/GenBank/DDBJ databases">
        <title>Paracoccus onubensis nov. sp. a moderate halophilic bacterium isolated from Gruta de las Maravillas (Aracena, Spain).</title>
        <authorList>
            <person name="Jurado V."/>
            <person name="Gutierrez-Patricio S."/>
            <person name="Gonzalez-Pimentel J.L."/>
            <person name="Miller A.Z."/>
            <person name="Laiz L."/>
            <person name="Saiz-Jimenez C."/>
        </authorList>
    </citation>
    <scope>NUCLEOTIDE SEQUENCE [LARGE SCALE GENOMIC DNA]</scope>
    <source>
        <strain evidence="3">DSM 26381</strain>
    </source>
</reference>
<evidence type="ECO:0000256" key="1">
    <source>
        <dbReference type="SAM" id="MobiDB-lite"/>
    </source>
</evidence>
<keyword evidence="3" id="KW-1185">Reference proteome</keyword>
<sequence length="82" mass="8617">MSQTSPPGGPGKTGHKGRPGDIRREREALSGHFAAQASTVEASAVEALPLPEGPTEIIATDYAIGQDNIEGRRLVAFDIHNP</sequence>
<protein>
    <submittedName>
        <fullName evidence="2">Uncharacterized protein</fullName>
    </submittedName>
</protein>
<dbReference type="EMBL" id="QZEW01000061">
    <property type="protein sequence ID" value="RJL10142.1"/>
    <property type="molecule type" value="Genomic_DNA"/>
</dbReference>
<feature type="non-terminal residue" evidence="2">
    <location>
        <position position="82"/>
    </location>
</feature>